<feature type="region of interest" description="Disordered" evidence="4">
    <location>
        <begin position="113"/>
        <end position="137"/>
    </location>
</feature>
<dbReference type="HAMAP" id="MF_00360">
    <property type="entry name" value="Ribosomal_bS6"/>
    <property type="match status" value="1"/>
</dbReference>
<sequence length="152" mass="17703">METEVKNYEIAYLISPNVSEEQIFGVAGKITSLIQDAKGAANKIEEPKKIKLAYSIKKQWSAYFGWTIFSMLPENLEEFKKKLRFEEKSVMRFLVVFTPKKVLELRKRPIYIKPKPEKPVTPTYRPPPREAEKQEQVDITALDKKLEEILGK</sequence>
<evidence type="ECO:0000313" key="5">
    <source>
        <dbReference type="EMBL" id="OHA14488.1"/>
    </source>
</evidence>
<keyword evidence="3" id="KW-0699">rRNA-binding</keyword>
<dbReference type="Proteomes" id="UP000177171">
    <property type="component" value="Unassembled WGS sequence"/>
</dbReference>
<keyword evidence="3 5" id="KW-0689">Ribosomal protein</keyword>
<dbReference type="GO" id="GO:0003735">
    <property type="term" value="F:structural constituent of ribosome"/>
    <property type="evidence" value="ECO:0007669"/>
    <property type="project" value="InterPro"/>
</dbReference>
<feature type="compositionally biased region" description="Basic and acidic residues" evidence="4">
    <location>
        <begin position="127"/>
        <end position="137"/>
    </location>
</feature>
<comment type="similarity">
    <text evidence="1 3">Belongs to the bacterial ribosomal protein bS6 family.</text>
</comment>
<dbReference type="GO" id="GO:0006412">
    <property type="term" value="P:translation"/>
    <property type="evidence" value="ECO:0007669"/>
    <property type="project" value="UniProtKB-UniRule"/>
</dbReference>
<keyword evidence="3" id="KW-0694">RNA-binding</keyword>
<accession>A0A1G2LS62</accession>
<name>A0A1G2LS62_9BACT</name>
<organism evidence="5 6">
    <name type="scientific">Candidatus Sungbacteria bacterium RIFCSPLOWO2_12_FULL_41_11</name>
    <dbReference type="NCBI Taxonomy" id="1802286"/>
    <lineage>
        <taxon>Bacteria</taxon>
        <taxon>Candidatus Sungiibacteriota</taxon>
    </lineage>
</organism>
<dbReference type="NCBIfam" id="TIGR00166">
    <property type="entry name" value="S6"/>
    <property type="match status" value="1"/>
</dbReference>
<protein>
    <recommendedName>
        <fullName evidence="2 3">Small ribosomal subunit protein bS6</fullName>
    </recommendedName>
</protein>
<dbReference type="AlphaFoldDB" id="A0A1G2LS62"/>
<dbReference type="InterPro" id="IPR000529">
    <property type="entry name" value="Ribosomal_bS6"/>
</dbReference>
<evidence type="ECO:0000256" key="3">
    <source>
        <dbReference type="HAMAP-Rule" id="MF_00360"/>
    </source>
</evidence>
<comment type="caution">
    <text evidence="5">The sequence shown here is derived from an EMBL/GenBank/DDBJ whole genome shotgun (WGS) entry which is preliminary data.</text>
</comment>
<dbReference type="InterPro" id="IPR020814">
    <property type="entry name" value="Ribosomal_S6_plastid/chlpt"/>
</dbReference>
<dbReference type="CDD" id="cd00473">
    <property type="entry name" value="bS6"/>
    <property type="match status" value="1"/>
</dbReference>
<reference evidence="5 6" key="1">
    <citation type="journal article" date="2016" name="Nat. Commun.">
        <title>Thousands of microbial genomes shed light on interconnected biogeochemical processes in an aquifer system.</title>
        <authorList>
            <person name="Anantharaman K."/>
            <person name="Brown C.T."/>
            <person name="Hug L.A."/>
            <person name="Sharon I."/>
            <person name="Castelle C.J."/>
            <person name="Probst A.J."/>
            <person name="Thomas B.C."/>
            <person name="Singh A."/>
            <person name="Wilkins M.J."/>
            <person name="Karaoz U."/>
            <person name="Brodie E.L."/>
            <person name="Williams K.H."/>
            <person name="Hubbard S.S."/>
            <person name="Banfield J.F."/>
        </authorList>
    </citation>
    <scope>NUCLEOTIDE SEQUENCE [LARGE SCALE GENOMIC DNA]</scope>
</reference>
<evidence type="ECO:0000256" key="2">
    <source>
        <dbReference type="ARBA" id="ARBA00035294"/>
    </source>
</evidence>
<dbReference type="InterPro" id="IPR035980">
    <property type="entry name" value="Ribosomal_bS6_sf"/>
</dbReference>
<dbReference type="Pfam" id="PF01250">
    <property type="entry name" value="Ribosomal_S6"/>
    <property type="match status" value="1"/>
</dbReference>
<comment type="function">
    <text evidence="3">Binds together with bS18 to 16S ribosomal RNA.</text>
</comment>
<dbReference type="SUPFAM" id="SSF54995">
    <property type="entry name" value="Ribosomal protein S6"/>
    <property type="match status" value="1"/>
</dbReference>
<keyword evidence="3" id="KW-0687">Ribonucleoprotein</keyword>
<dbReference type="EMBL" id="MHQY01000007">
    <property type="protein sequence ID" value="OHA14488.1"/>
    <property type="molecule type" value="Genomic_DNA"/>
</dbReference>
<evidence type="ECO:0000256" key="4">
    <source>
        <dbReference type="SAM" id="MobiDB-lite"/>
    </source>
</evidence>
<evidence type="ECO:0000256" key="1">
    <source>
        <dbReference type="ARBA" id="ARBA00009512"/>
    </source>
</evidence>
<dbReference type="GO" id="GO:1990904">
    <property type="term" value="C:ribonucleoprotein complex"/>
    <property type="evidence" value="ECO:0007669"/>
    <property type="project" value="UniProtKB-KW"/>
</dbReference>
<dbReference type="GO" id="GO:0019843">
    <property type="term" value="F:rRNA binding"/>
    <property type="evidence" value="ECO:0007669"/>
    <property type="project" value="UniProtKB-UniRule"/>
</dbReference>
<dbReference type="InterPro" id="IPR014717">
    <property type="entry name" value="Transl_elong_EF1B/ribsomal_bS6"/>
</dbReference>
<dbReference type="Gene3D" id="3.30.70.60">
    <property type="match status" value="1"/>
</dbReference>
<evidence type="ECO:0000313" key="6">
    <source>
        <dbReference type="Proteomes" id="UP000177171"/>
    </source>
</evidence>
<gene>
    <name evidence="3" type="primary">rpsF</name>
    <name evidence="5" type="ORF">A3G49_06600</name>
</gene>
<proteinExistence type="inferred from homology"/>
<dbReference type="GO" id="GO:0005840">
    <property type="term" value="C:ribosome"/>
    <property type="evidence" value="ECO:0007669"/>
    <property type="project" value="UniProtKB-KW"/>
</dbReference>